<dbReference type="GO" id="GO:0016020">
    <property type="term" value="C:membrane"/>
    <property type="evidence" value="ECO:0007669"/>
    <property type="project" value="TreeGrafter"/>
</dbReference>
<accession>A0A8S1E5S3</accession>
<gene>
    <name evidence="3" type="ORF">CLODIP_2_CD08474</name>
</gene>
<proteinExistence type="predicted"/>
<dbReference type="Proteomes" id="UP000494165">
    <property type="component" value="Unassembled WGS sequence"/>
</dbReference>
<dbReference type="InterPro" id="IPR051237">
    <property type="entry name" value="Ferric-chelate_Red/DefProt"/>
</dbReference>
<sequence length="162" mass="17713">MLVLAFVCALLCHGILSYPTGAPEVACQNMTPQHGDPPAEPQPEPSPYWAEITAKEERIFDFTIYGDETNNIEGFMIQARDRSTSQLLGTFDAIENEVKLINCLGGTGNCATHPSALVNITSVTVTWNAAESDPLDNINFVYTVVKEGNEFWVNQIAPLVIP</sequence>
<dbReference type="InterPro" id="IPR042307">
    <property type="entry name" value="Reeler_sf"/>
</dbReference>
<name>A0A8S1E5S3_9INSE</name>
<feature type="domain" description="Reelin" evidence="2">
    <location>
        <begin position="27"/>
        <end position="153"/>
    </location>
</feature>
<dbReference type="AlphaFoldDB" id="A0A8S1E5S3"/>
<dbReference type="OrthoDB" id="6418377at2759"/>
<keyword evidence="4" id="KW-1185">Reference proteome</keyword>
<organism evidence="3 4">
    <name type="scientific">Cloeon dipterum</name>
    <dbReference type="NCBI Taxonomy" id="197152"/>
    <lineage>
        <taxon>Eukaryota</taxon>
        <taxon>Metazoa</taxon>
        <taxon>Ecdysozoa</taxon>
        <taxon>Arthropoda</taxon>
        <taxon>Hexapoda</taxon>
        <taxon>Insecta</taxon>
        <taxon>Pterygota</taxon>
        <taxon>Palaeoptera</taxon>
        <taxon>Ephemeroptera</taxon>
        <taxon>Pisciforma</taxon>
        <taxon>Baetidae</taxon>
        <taxon>Cloeon</taxon>
    </lineage>
</organism>
<protein>
    <recommendedName>
        <fullName evidence="2">Reelin domain-containing protein</fullName>
    </recommendedName>
</protein>
<feature type="signal peptide" evidence="1">
    <location>
        <begin position="1"/>
        <end position="17"/>
    </location>
</feature>
<dbReference type="EMBL" id="CADEPI010000415">
    <property type="protein sequence ID" value="CAB3385477.1"/>
    <property type="molecule type" value="Genomic_DNA"/>
</dbReference>
<evidence type="ECO:0000259" key="2">
    <source>
        <dbReference type="Pfam" id="PF02014"/>
    </source>
</evidence>
<evidence type="ECO:0000256" key="1">
    <source>
        <dbReference type="SAM" id="SignalP"/>
    </source>
</evidence>
<dbReference type="Pfam" id="PF02014">
    <property type="entry name" value="Reeler"/>
    <property type="match status" value="1"/>
</dbReference>
<dbReference type="CDD" id="cd08544">
    <property type="entry name" value="Reeler"/>
    <property type="match status" value="1"/>
</dbReference>
<evidence type="ECO:0000313" key="4">
    <source>
        <dbReference type="Proteomes" id="UP000494165"/>
    </source>
</evidence>
<dbReference type="InterPro" id="IPR002861">
    <property type="entry name" value="Reeler_dom"/>
</dbReference>
<dbReference type="PANTHER" id="PTHR45828">
    <property type="entry name" value="CYTOCHROME B561/FERRIC REDUCTASE TRANSMEMBRANE"/>
    <property type="match status" value="1"/>
</dbReference>
<reference evidence="3 4" key="1">
    <citation type="submission" date="2020-04" db="EMBL/GenBank/DDBJ databases">
        <authorList>
            <person name="Alioto T."/>
            <person name="Alioto T."/>
            <person name="Gomez Garrido J."/>
        </authorList>
    </citation>
    <scope>NUCLEOTIDE SEQUENCE [LARGE SCALE GENOMIC DNA]</scope>
</reference>
<dbReference type="Gene3D" id="2.60.40.4060">
    <property type="entry name" value="Reeler domain"/>
    <property type="match status" value="1"/>
</dbReference>
<dbReference type="PANTHER" id="PTHR45828:SF45">
    <property type="entry name" value="REELIN DOMAIN-CONTAINING PROTEIN"/>
    <property type="match status" value="1"/>
</dbReference>
<feature type="chain" id="PRO_5035816060" description="Reelin domain-containing protein" evidence="1">
    <location>
        <begin position="18"/>
        <end position="162"/>
    </location>
</feature>
<evidence type="ECO:0000313" key="3">
    <source>
        <dbReference type="EMBL" id="CAB3385477.1"/>
    </source>
</evidence>
<keyword evidence="1" id="KW-0732">Signal</keyword>
<comment type="caution">
    <text evidence="3">The sequence shown here is derived from an EMBL/GenBank/DDBJ whole genome shotgun (WGS) entry which is preliminary data.</text>
</comment>